<evidence type="ECO:0000256" key="4">
    <source>
        <dbReference type="ARBA" id="ARBA00022989"/>
    </source>
</evidence>
<reference evidence="8" key="2">
    <citation type="journal article" date="2021" name="PeerJ">
        <title>Extensive microbial diversity within the chicken gut microbiome revealed by metagenomics and culture.</title>
        <authorList>
            <person name="Gilroy R."/>
            <person name="Ravi A."/>
            <person name="Getino M."/>
            <person name="Pursley I."/>
            <person name="Horton D.L."/>
            <person name="Alikhan N.F."/>
            <person name="Baker D."/>
            <person name="Gharbi K."/>
            <person name="Hall N."/>
            <person name="Watson M."/>
            <person name="Adriaenssens E.M."/>
            <person name="Foster-Nyarko E."/>
            <person name="Jarju S."/>
            <person name="Secka A."/>
            <person name="Antonio M."/>
            <person name="Oren A."/>
            <person name="Chaudhuri R.R."/>
            <person name="La Ragione R."/>
            <person name="Hildebrand F."/>
            <person name="Pallen M.J."/>
        </authorList>
    </citation>
    <scope>NUCLEOTIDE SEQUENCE</scope>
    <source>
        <strain evidence="8">ChiSxjej2B14-6234</strain>
    </source>
</reference>
<dbReference type="Proteomes" id="UP000886887">
    <property type="component" value="Unassembled WGS sequence"/>
</dbReference>
<dbReference type="InterPro" id="IPR027379">
    <property type="entry name" value="CLS_N"/>
</dbReference>
<evidence type="ECO:0000256" key="3">
    <source>
        <dbReference type="ARBA" id="ARBA00022692"/>
    </source>
</evidence>
<dbReference type="SUPFAM" id="SSF56024">
    <property type="entry name" value="Phospholipase D/nuclease"/>
    <property type="match status" value="2"/>
</dbReference>
<dbReference type="GO" id="GO:0005886">
    <property type="term" value="C:plasma membrane"/>
    <property type="evidence" value="ECO:0007669"/>
    <property type="project" value="UniProtKB-SubCell"/>
</dbReference>
<dbReference type="GO" id="GO:0030572">
    <property type="term" value="F:phosphatidyltransferase activity"/>
    <property type="evidence" value="ECO:0007669"/>
    <property type="project" value="UniProtKB-ARBA"/>
</dbReference>
<reference evidence="8" key="1">
    <citation type="submission" date="2020-10" db="EMBL/GenBank/DDBJ databases">
        <authorList>
            <person name="Gilroy R."/>
        </authorList>
    </citation>
    <scope>NUCLEOTIDE SEQUENCE</scope>
    <source>
        <strain evidence="8">ChiSxjej2B14-6234</strain>
    </source>
</reference>
<sequence>MPADRRAPRSGLTLGAVLRMAFVALLLSMQLLLLVASVRLLRQHAVALYTLLELGCSVAIVALVSEHEDAAYRYAWVVCVLLLGVFGLVLYLLWGRGTRRNRLSRRIREVFGRRREVLVPPPGVAERLEAGFPDAQRLSGYLAREGFPAYDATCARYFPLGEQMFDALCEDLERAQRFIYLEFFMVFEGQVYERLLDILARKAAQGLDVRLIYDDLGSIVTTSRPFLERLERAGVRVVIFNPVHRYVHQLYLNYRDHRKIASIDGQVCYTGGVNIGDEYANLYPKHGHWKDTAVRLEGAGAYSLTVFFLQMWQACTGEEPDFAACRPSPCAAGEGYVQPYEDGPYNNPNNTAENVYRQLIGGARRSVYITTPYLVLDETLFSDLCMAARSGVDVRIVIPGIPDHWYVQQVSLSFAGPLLQSGVRIYRYTPGFIHAKLCVADGQRATVGTVNLDYRSFYLHYEDGVLFTGGPVPGAVEADILQTLSRCEELRYDAWRRRPALQKAVQPLLRIFAPMM</sequence>
<feature type="transmembrane region" description="Helical" evidence="6">
    <location>
        <begin position="12"/>
        <end position="34"/>
    </location>
</feature>
<organism evidence="8 9">
    <name type="scientific">Candidatus Onthenecus intestinigallinarum</name>
    <dbReference type="NCBI Taxonomy" id="2840875"/>
    <lineage>
        <taxon>Bacteria</taxon>
        <taxon>Bacillati</taxon>
        <taxon>Bacillota</taxon>
        <taxon>Clostridia</taxon>
        <taxon>Eubacteriales</taxon>
        <taxon>Candidatus Onthenecus</taxon>
    </lineage>
</organism>
<dbReference type="PANTHER" id="PTHR21248:SF22">
    <property type="entry name" value="PHOSPHOLIPASE D"/>
    <property type="match status" value="1"/>
</dbReference>
<feature type="domain" description="PLD phosphodiesterase" evidence="7">
    <location>
        <begin position="252"/>
        <end position="279"/>
    </location>
</feature>
<feature type="domain" description="PLD phosphodiesterase" evidence="7">
    <location>
        <begin position="429"/>
        <end position="456"/>
    </location>
</feature>
<feature type="transmembrane region" description="Helical" evidence="6">
    <location>
        <begin position="46"/>
        <end position="65"/>
    </location>
</feature>
<keyword evidence="4 6" id="KW-1133">Transmembrane helix</keyword>
<evidence type="ECO:0000256" key="2">
    <source>
        <dbReference type="ARBA" id="ARBA00022475"/>
    </source>
</evidence>
<evidence type="ECO:0000313" key="8">
    <source>
        <dbReference type="EMBL" id="HIQ70822.1"/>
    </source>
</evidence>
<dbReference type="PROSITE" id="PS50035">
    <property type="entry name" value="PLD"/>
    <property type="match status" value="2"/>
</dbReference>
<dbReference type="AlphaFoldDB" id="A0A9D1CPW7"/>
<keyword evidence="2" id="KW-1003">Cell membrane</keyword>
<dbReference type="CDD" id="cd09154">
    <property type="entry name" value="PLDc_SMU_988_like_1"/>
    <property type="match status" value="1"/>
</dbReference>
<dbReference type="CDD" id="cd09160">
    <property type="entry name" value="PLDc_SMU_988_like_2"/>
    <property type="match status" value="1"/>
</dbReference>
<dbReference type="EMBL" id="DVFJ01000005">
    <property type="protein sequence ID" value="HIQ70822.1"/>
    <property type="molecule type" value="Genomic_DNA"/>
</dbReference>
<keyword evidence="5 6" id="KW-0472">Membrane</keyword>
<dbReference type="Gene3D" id="3.30.870.10">
    <property type="entry name" value="Endonuclease Chain A"/>
    <property type="match status" value="2"/>
</dbReference>
<comment type="subcellular location">
    <subcellularLocation>
        <location evidence="1">Cell membrane</location>
        <topology evidence="1">Multi-pass membrane protein</topology>
    </subcellularLocation>
</comment>
<dbReference type="GO" id="GO:0032049">
    <property type="term" value="P:cardiolipin biosynthetic process"/>
    <property type="evidence" value="ECO:0007669"/>
    <property type="project" value="UniProtKB-ARBA"/>
</dbReference>
<evidence type="ECO:0000313" key="9">
    <source>
        <dbReference type="Proteomes" id="UP000886887"/>
    </source>
</evidence>
<evidence type="ECO:0000256" key="5">
    <source>
        <dbReference type="ARBA" id="ARBA00023136"/>
    </source>
</evidence>
<accession>A0A9D1CPW7</accession>
<dbReference type="Pfam" id="PF13396">
    <property type="entry name" value="PLDc_N"/>
    <property type="match status" value="1"/>
</dbReference>
<dbReference type="InterPro" id="IPR001736">
    <property type="entry name" value="PLipase_D/transphosphatidylase"/>
</dbReference>
<gene>
    <name evidence="8" type="ORF">IAB73_01230</name>
</gene>
<dbReference type="Pfam" id="PF13091">
    <property type="entry name" value="PLDc_2"/>
    <property type="match status" value="2"/>
</dbReference>
<evidence type="ECO:0000259" key="7">
    <source>
        <dbReference type="PROSITE" id="PS50035"/>
    </source>
</evidence>
<protein>
    <submittedName>
        <fullName evidence="8">PLDc N-terminal domain-containing protein</fullName>
    </submittedName>
</protein>
<dbReference type="PANTHER" id="PTHR21248">
    <property type="entry name" value="CARDIOLIPIN SYNTHASE"/>
    <property type="match status" value="1"/>
</dbReference>
<name>A0A9D1CPW7_9FIRM</name>
<proteinExistence type="predicted"/>
<evidence type="ECO:0000256" key="1">
    <source>
        <dbReference type="ARBA" id="ARBA00004651"/>
    </source>
</evidence>
<keyword evidence="3 6" id="KW-0812">Transmembrane</keyword>
<feature type="transmembrane region" description="Helical" evidence="6">
    <location>
        <begin position="71"/>
        <end position="94"/>
    </location>
</feature>
<dbReference type="SMART" id="SM00155">
    <property type="entry name" value="PLDc"/>
    <property type="match status" value="2"/>
</dbReference>
<dbReference type="InterPro" id="IPR025202">
    <property type="entry name" value="PLD-like_dom"/>
</dbReference>
<comment type="caution">
    <text evidence="8">The sequence shown here is derived from an EMBL/GenBank/DDBJ whole genome shotgun (WGS) entry which is preliminary data.</text>
</comment>
<evidence type="ECO:0000256" key="6">
    <source>
        <dbReference type="SAM" id="Phobius"/>
    </source>
</evidence>